<evidence type="ECO:0000256" key="2">
    <source>
        <dbReference type="SAM" id="SignalP"/>
    </source>
</evidence>
<evidence type="ECO:0000256" key="1">
    <source>
        <dbReference type="SAM" id="MobiDB-lite"/>
    </source>
</evidence>
<dbReference type="OrthoDB" id="3944408at2759"/>
<dbReference type="Pfam" id="PF22980">
    <property type="entry name" value="Myb_DNA-bind_8"/>
    <property type="match status" value="1"/>
</dbReference>
<feature type="compositionally biased region" description="Basic and acidic residues" evidence="1">
    <location>
        <begin position="60"/>
        <end position="70"/>
    </location>
</feature>
<feature type="signal peptide" evidence="2">
    <location>
        <begin position="1"/>
        <end position="25"/>
    </location>
</feature>
<reference evidence="4 5" key="1">
    <citation type="submission" date="2018-02" db="EMBL/GenBank/DDBJ databases">
        <title>The genomes of Aspergillus section Nigri reveals drivers in fungal speciation.</title>
        <authorList>
            <consortium name="DOE Joint Genome Institute"/>
            <person name="Vesth T.C."/>
            <person name="Nybo J."/>
            <person name="Theobald S."/>
            <person name="Brandl J."/>
            <person name="Frisvad J.C."/>
            <person name="Nielsen K.F."/>
            <person name="Lyhne E.K."/>
            <person name="Kogle M.E."/>
            <person name="Kuo A."/>
            <person name="Riley R."/>
            <person name="Clum A."/>
            <person name="Nolan M."/>
            <person name="Lipzen A."/>
            <person name="Salamov A."/>
            <person name="Henrissat B."/>
            <person name="Wiebenga A."/>
            <person name="De vries R.P."/>
            <person name="Grigoriev I.V."/>
            <person name="Mortensen U.H."/>
            <person name="Andersen M.R."/>
            <person name="Baker S.E."/>
        </authorList>
    </citation>
    <scope>NUCLEOTIDE SEQUENCE [LARGE SCALE GENOMIC DNA]</scope>
    <source>
        <strain evidence="4 5">CBS 707.79</strain>
    </source>
</reference>
<feature type="chain" id="PRO_5016415533" description="Myb-like DNA-binding domain-containing protein" evidence="2">
    <location>
        <begin position="26"/>
        <end position="157"/>
    </location>
</feature>
<dbReference type="VEuPathDB" id="FungiDB:BO71DRAFT_411582"/>
<gene>
    <name evidence="4" type="ORF">BO71DRAFT_411582</name>
</gene>
<keyword evidence="2" id="KW-0732">Signal</keyword>
<dbReference type="InterPro" id="IPR054505">
    <property type="entry name" value="Myb_DNA-bind_8"/>
</dbReference>
<proteinExistence type="predicted"/>
<dbReference type="EMBL" id="KZ825936">
    <property type="protein sequence ID" value="PYH91715.1"/>
    <property type="molecule type" value="Genomic_DNA"/>
</dbReference>
<keyword evidence="5" id="KW-1185">Reference proteome</keyword>
<protein>
    <recommendedName>
        <fullName evidence="3">Myb-like DNA-binding domain-containing protein</fullName>
    </recommendedName>
</protein>
<feature type="compositionally biased region" description="Low complexity" evidence="1">
    <location>
        <begin position="71"/>
        <end position="84"/>
    </location>
</feature>
<feature type="compositionally biased region" description="Basic residues" evidence="1">
    <location>
        <begin position="116"/>
        <end position="125"/>
    </location>
</feature>
<feature type="domain" description="Myb-like DNA-binding" evidence="3">
    <location>
        <begin position="7"/>
        <end position="54"/>
    </location>
</feature>
<dbReference type="STRING" id="1448320.A0A319D2P9"/>
<feature type="compositionally biased region" description="Acidic residues" evidence="1">
    <location>
        <begin position="146"/>
        <end position="157"/>
    </location>
</feature>
<sequence length="157" mass="17189">MPPKSGPDTTLLFLYVCLLKSDFSAVDYKAVAAATDLNINAARMRFSRLKKQLDAHFSEDGKVDVKRGESAAEGSAASTPSSTPVKKQLQLGNKNGKVNLKRPEDDDAAEAGPSAKKQKISKRKKVEVESDDDDTMDQKDHVPAPQEDDLVKEEEEE</sequence>
<dbReference type="Proteomes" id="UP000247810">
    <property type="component" value="Unassembled WGS sequence"/>
</dbReference>
<organism evidence="4 5">
    <name type="scientific">Aspergillus ellipticus CBS 707.79</name>
    <dbReference type="NCBI Taxonomy" id="1448320"/>
    <lineage>
        <taxon>Eukaryota</taxon>
        <taxon>Fungi</taxon>
        <taxon>Dikarya</taxon>
        <taxon>Ascomycota</taxon>
        <taxon>Pezizomycotina</taxon>
        <taxon>Eurotiomycetes</taxon>
        <taxon>Eurotiomycetidae</taxon>
        <taxon>Eurotiales</taxon>
        <taxon>Aspergillaceae</taxon>
        <taxon>Aspergillus</taxon>
        <taxon>Aspergillus subgen. Circumdati</taxon>
    </lineage>
</organism>
<dbReference type="AlphaFoldDB" id="A0A319D2P9"/>
<name>A0A319D2P9_9EURO</name>
<accession>A0A319D2P9</accession>
<evidence type="ECO:0000313" key="4">
    <source>
        <dbReference type="EMBL" id="PYH91715.1"/>
    </source>
</evidence>
<feature type="region of interest" description="Disordered" evidence="1">
    <location>
        <begin position="60"/>
        <end position="157"/>
    </location>
</feature>
<evidence type="ECO:0000259" key="3">
    <source>
        <dbReference type="Pfam" id="PF22980"/>
    </source>
</evidence>
<evidence type="ECO:0000313" key="5">
    <source>
        <dbReference type="Proteomes" id="UP000247810"/>
    </source>
</evidence>